<name>A0A656JIE0_PSESF</name>
<comment type="caution">
    <text evidence="1">The sequence shown here is derived from an EMBL/GenBank/DDBJ whole genome shotgun (WGS) entry which is preliminary data.</text>
</comment>
<dbReference type="Gene3D" id="3.30.300.30">
    <property type="match status" value="1"/>
</dbReference>
<accession>A0A656JIE0</accession>
<gene>
    <name evidence="1" type="ORF">A245_47240</name>
</gene>
<dbReference type="InterPro" id="IPR045851">
    <property type="entry name" value="AMP-bd_C_sf"/>
</dbReference>
<dbReference type="EMBL" id="AOKF01004031">
    <property type="protein sequence ID" value="EPN26958.1"/>
    <property type="molecule type" value="Genomic_DNA"/>
</dbReference>
<proteinExistence type="predicted"/>
<protein>
    <submittedName>
        <fullName evidence="1">Non-ribosomal peptide synthetase SyfA</fullName>
    </submittedName>
</protein>
<dbReference type="Proteomes" id="UP000018849">
    <property type="component" value="Unassembled WGS sequence"/>
</dbReference>
<feature type="non-terminal residue" evidence="1">
    <location>
        <position position="23"/>
    </location>
</feature>
<organism evidence="1 2">
    <name type="scientific">Pseudomonas syringae pv. actinidiae ICMP 19096</name>
    <dbReference type="NCBI Taxonomy" id="1194405"/>
    <lineage>
        <taxon>Bacteria</taxon>
        <taxon>Pseudomonadati</taxon>
        <taxon>Pseudomonadota</taxon>
        <taxon>Gammaproteobacteria</taxon>
        <taxon>Pseudomonadales</taxon>
        <taxon>Pseudomonadaceae</taxon>
        <taxon>Pseudomonas</taxon>
        <taxon>Pseudomonas syringae</taxon>
    </lineage>
</organism>
<evidence type="ECO:0000313" key="1">
    <source>
        <dbReference type="EMBL" id="EPN26958.1"/>
    </source>
</evidence>
<evidence type="ECO:0000313" key="2">
    <source>
        <dbReference type="Proteomes" id="UP000018849"/>
    </source>
</evidence>
<sequence>MKIHGLRIEPGDIQACLTAHPDI</sequence>
<dbReference type="AlphaFoldDB" id="A0A656JIE0"/>
<reference evidence="1 2" key="1">
    <citation type="journal article" date="2013" name="PLoS Pathog.">
        <title>Genomic analysis of the Kiwifruit pathogen Pseudomonas syringae pv. actinidiae provides insight into the origins of an emergent plant disease.</title>
        <authorList>
            <person name="McCann H.C."/>
            <person name="Rikkerink E.H."/>
            <person name="Bertels F."/>
            <person name="Fiers M."/>
            <person name="Lu A."/>
            <person name="Rees-George J."/>
            <person name="Andersen M.T."/>
            <person name="Gleave A.P."/>
            <person name="Haubold B."/>
            <person name="Wohlers M.W."/>
            <person name="Guttman D.S."/>
            <person name="Wang P.W."/>
            <person name="Straub C."/>
            <person name="Vanneste J.L."/>
            <person name="Rainey P.B."/>
            <person name="Templeton M.D."/>
        </authorList>
    </citation>
    <scope>NUCLEOTIDE SEQUENCE [LARGE SCALE GENOMIC DNA]</scope>
    <source>
        <strain evidence="1 2">ICMP 19096</strain>
    </source>
</reference>